<dbReference type="Proteomes" id="UP000500857">
    <property type="component" value="Chromosome"/>
</dbReference>
<evidence type="ECO:0000313" key="2">
    <source>
        <dbReference type="EMBL" id="QIZ71769.1"/>
    </source>
</evidence>
<dbReference type="RefSeq" id="WP_168569921.1">
    <property type="nucleotide sequence ID" value="NZ_CP051167.1"/>
</dbReference>
<evidence type="ECO:0000256" key="1">
    <source>
        <dbReference type="SAM" id="Phobius"/>
    </source>
</evidence>
<proteinExistence type="predicted"/>
<organism evidence="2 3">
    <name type="scientific">Oxynema aestuarii AP17</name>
    <dbReference type="NCBI Taxonomy" id="2064643"/>
    <lineage>
        <taxon>Bacteria</taxon>
        <taxon>Bacillati</taxon>
        <taxon>Cyanobacteriota</taxon>
        <taxon>Cyanophyceae</taxon>
        <taxon>Oscillatoriophycideae</taxon>
        <taxon>Oscillatoriales</taxon>
        <taxon>Oscillatoriaceae</taxon>
        <taxon>Oxynema</taxon>
        <taxon>Oxynema aestuarii</taxon>
    </lineage>
</organism>
<gene>
    <name evidence="2" type="ORF">HCG48_15205</name>
</gene>
<dbReference type="EMBL" id="CP051167">
    <property type="protein sequence ID" value="QIZ71769.1"/>
    <property type="molecule type" value="Genomic_DNA"/>
</dbReference>
<name>A0A6H1U2C3_9CYAN</name>
<keyword evidence="1" id="KW-0812">Transmembrane</keyword>
<keyword evidence="1" id="KW-0472">Membrane</keyword>
<sequence>MKPDLEGLPISKRQIHQLSGVDAEVLLRPSIETLMTLDLGPDVPWVFRHFSTIVAAFVALTHGWVSSQLGWGVTYQIFAFVIELAVGIAIAKSIQFLWLKYRLGNSLIGLLKDIDRYNAVIKTIDINDRLEEAGNPQVKLENRDRVIEALYLTRDDLIRALKTERIMRKNRYFINRNPELFTNNLTALTALQVSDRATEHGRLLAEALNIALNTRQELAKLCDPRDRNLG</sequence>
<keyword evidence="3" id="KW-1185">Reference proteome</keyword>
<evidence type="ECO:0000313" key="3">
    <source>
        <dbReference type="Proteomes" id="UP000500857"/>
    </source>
</evidence>
<dbReference type="AlphaFoldDB" id="A0A6H1U2C3"/>
<feature type="transmembrane region" description="Helical" evidence="1">
    <location>
        <begin position="45"/>
        <end position="65"/>
    </location>
</feature>
<protein>
    <submittedName>
        <fullName evidence="2">Uncharacterized protein</fullName>
    </submittedName>
</protein>
<keyword evidence="1" id="KW-1133">Transmembrane helix</keyword>
<reference evidence="2 3" key="1">
    <citation type="submission" date="2020-04" db="EMBL/GenBank/DDBJ databases">
        <authorList>
            <person name="Basu S."/>
            <person name="Maruthanayagam V."/>
            <person name="Chakraborty S."/>
            <person name="Pramanik A."/>
            <person name="Mukherjee J."/>
            <person name="Brink B."/>
        </authorList>
    </citation>
    <scope>NUCLEOTIDE SEQUENCE [LARGE SCALE GENOMIC DNA]</scope>
    <source>
        <strain evidence="2 3">AP17</strain>
    </source>
</reference>
<dbReference type="KEGG" id="oxy:HCG48_15205"/>
<feature type="transmembrane region" description="Helical" evidence="1">
    <location>
        <begin position="77"/>
        <end position="99"/>
    </location>
</feature>
<accession>A0A6H1U2C3</accession>